<sequence length="87" mass="9712">MTRIKLIYETPTSSIAITLDINKSVETTIEALRSALDSIENDNACWVRVSEEEDEPLTTACSQQKRQEDSSAHSSNLGLFISYADMK</sequence>
<evidence type="ECO:0000313" key="2">
    <source>
        <dbReference type="EMBL" id="CAG8566735.1"/>
    </source>
</evidence>
<evidence type="ECO:0000313" key="3">
    <source>
        <dbReference type="Proteomes" id="UP000789739"/>
    </source>
</evidence>
<proteinExistence type="predicted"/>
<evidence type="ECO:0000256" key="1">
    <source>
        <dbReference type="SAM" id="MobiDB-lite"/>
    </source>
</evidence>
<accession>A0A9N9BFJ2</accession>
<gene>
    <name evidence="2" type="ORF">PBRASI_LOCUS5884</name>
</gene>
<dbReference type="Proteomes" id="UP000789739">
    <property type="component" value="Unassembled WGS sequence"/>
</dbReference>
<feature type="region of interest" description="Disordered" evidence="1">
    <location>
        <begin position="54"/>
        <end position="73"/>
    </location>
</feature>
<reference evidence="2" key="1">
    <citation type="submission" date="2021-06" db="EMBL/GenBank/DDBJ databases">
        <authorList>
            <person name="Kallberg Y."/>
            <person name="Tangrot J."/>
            <person name="Rosling A."/>
        </authorList>
    </citation>
    <scope>NUCLEOTIDE SEQUENCE</scope>
    <source>
        <strain evidence="2">BR232B</strain>
    </source>
</reference>
<keyword evidence="3" id="KW-1185">Reference proteome</keyword>
<protein>
    <submittedName>
        <fullName evidence="2">3386_t:CDS:1</fullName>
    </submittedName>
</protein>
<dbReference type="AlphaFoldDB" id="A0A9N9BFJ2"/>
<comment type="caution">
    <text evidence="2">The sequence shown here is derived from an EMBL/GenBank/DDBJ whole genome shotgun (WGS) entry which is preliminary data.</text>
</comment>
<name>A0A9N9BFJ2_9GLOM</name>
<feature type="non-terminal residue" evidence="2">
    <location>
        <position position="1"/>
    </location>
</feature>
<dbReference type="EMBL" id="CAJVPI010000729">
    <property type="protein sequence ID" value="CAG8566735.1"/>
    <property type="molecule type" value="Genomic_DNA"/>
</dbReference>
<organism evidence="2 3">
    <name type="scientific">Paraglomus brasilianum</name>
    <dbReference type="NCBI Taxonomy" id="144538"/>
    <lineage>
        <taxon>Eukaryota</taxon>
        <taxon>Fungi</taxon>
        <taxon>Fungi incertae sedis</taxon>
        <taxon>Mucoromycota</taxon>
        <taxon>Glomeromycotina</taxon>
        <taxon>Glomeromycetes</taxon>
        <taxon>Paraglomerales</taxon>
        <taxon>Paraglomeraceae</taxon>
        <taxon>Paraglomus</taxon>
    </lineage>
</organism>